<evidence type="ECO:0000313" key="3">
    <source>
        <dbReference type="Proteomes" id="UP001162734"/>
    </source>
</evidence>
<dbReference type="InterPro" id="IPR037086">
    <property type="entry name" value="Lys-AminoMut_asu_sf"/>
</dbReference>
<keyword evidence="3" id="KW-1185">Reference proteome</keyword>
<dbReference type="Gene3D" id="3.20.20.440">
    <property type="entry name" value="D-Lysine 5,6-aminomutase alpha subunit"/>
    <property type="match status" value="1"/>
</dbReference>
<reference evidence="3" key="1">
    <citation type="journal article" date="2022" name="Int. J. Syst. Evol. Microbiol.">
        <title>Anaeromyxobacter oryzae sp. nov., Anaeromyxobacter diazotrophicus sp. nov. and Anaeromyxobacter paludicola sp. nov., isolated from paddy soils.</title>
        <authorList>
            <person name="Itoh H."/>
            <person name="Xu Z."/>
            <person name="Mise K."/>
            <person name="Masuda Y."/>
            <person name="Ushijima N."/>
            <person name="Hayakawa C."/>
            <person name="Shiratori Y."/>
            <person name="Senoo K."/>
        </authorList>
    </citation>
    <scope>NUCLEOTIDE SEQUENCE [LARGE SCALE GENOMIC DNA]</scope>
    <source>
        <strain evidence="3">Red630</strain>
    </source>
</reference>
<evidence type="ECO:0000313" key="2">
    <source>
        <dbReference type="EMBL" id="BDG07867.1"/>
    </source>
</evidence>
<feature type="domain" description="D-Lysine 5,6-aminomutase alpha subunit" evidence="1">
    <location>
        <begin position="12"/>
        <end position="518"/>
    </location>
</feature>
<sequence>MRLADGRTVPDLRLDAAAVARCRELADRITAPVIGFVERHTTVSIERAVLRLFGFHGAGSRGVPFVNLIVDELHARGLVGRGAAWWLGWAMRQGARDPLQVAERIAALPRDPPPLPAEEDEALRAEMRREARAAAAELRARVERRDALKAELGAGPLPHKYLIVASGNIHDDVEQGRAAAQAGADVIAVIRSTAQSLLDYVPHGATTEGYGGTYATQENFRIMREALDAESRKLGRYVHLTNYSSGLCMSEIAIAAAWERLDMLLNDAMYGILFRDINMKRTLCDQHFSRRICAFAGILINTGEDNYITTADADEAAHTVVASHFVNESFAHRAGLPDALIGLGHSFEIDPAREDTVARELAQALLVRTLFPDAPIKYMPPTKHKQGDIFFSHAYDTMADVVSWLTGQHIQLLGMMTEAMHNPFLMDRYVALKTADYVYRAWRSLGGELQLRPGGAVERRAAETLGKALGLLEEVADEGLFQAIGKARFGDVARAEDGGKGLEGVVPRDDDYFNPFLEILEGAA</sequence>
<gene>
    <name evidence="2" type="ORF">AMPC_09800</name>
</gene>
<organism evidence="2 3">
    <name type="scientific">Anaeromyxobacter paludicola</name>
    <dbReference type="NCBI Taxonomy" id="2918171"/>
    <lineage>
        <taxon>Bacteria</taxon>
        <taxon>Pseudomonadati</taxon>
        <taxon>Myxococcota</taxon>
        <taxon>Myxococcia</taxon>
        <taxon>Myxococcales</taxon>
        <taxon>Cystobacterineae</taxon>
        <taxon>Anaeromyxobacteraceae</taxon>
        <taxon>Anaeromyxobacter</taxon>
    </lineage>
</organism>
<proteinExistence type="predicted"/>
<dbReference type="InterPro" id="IPR016176">
    <property type="entry name" value="Cbl-dep_enz_cat"/>
</dbReference>
<accession>A0ABM7X7T3</accession>
<dbReference type="SUPFAM" id="SSF51703">
    <property type="entry name" value="Cobalamin (vitamin B12)-dependent enzymes"/>
    <property type="match status" value="1"/>
</dbReference>
<name>A0ABM7X7T3_9BACT</name>
<evidence type="ECO:0000259" key="1">
    <source>
        <dbReference type="Pfam" id="PF09043"/>
    </source>
</evidence>
<dbReference type="InterPro" id="IPR015130">
    <property type="entry name" value="Lys-AminoMut_A"/>
</dbReference>
<dbReference type="EMBL" id="AP025592">
    <property type="protein sequence ID" value="BDG07867.1"/>
    <property type="molecule type" value="Genomic_DNA"/>
</dbReference>
<dbReference type="Proteomes" id="UP001162734">
    <property type="component" value="Chromosome"/>
</dbReference>
<dbReference type="RefSeq" id="WP_248344828.1">
    <property type="nucleotide sequence ID" value="NZ_AP025592.1"/>
</dbReference>
<dbReference type="Pfam" id="PF09043">
    <property type="entry name" value="Lys-AminoMut_A"/>
    <property type="match status" value="1"/>
</dbReference>
<protein>
    <submittedName>
        <fullName evidence="2">L-beta-lysine 5,6-aminomutase alpha subunit</fullName>
    </submittedName>
</protein>